<reference evidence="2" key="1">
    <citation type="submission" date="2015-09" db="EMBL/GenBank/DDBJ databases">
        <authorList>
            <person name="Rodrigo-Torres L."/>
            <person name="Arahal D.R."/>
        </authorList>
    </citation>
    <scope>NUCLEOTIDE SEQUENCE [LARGE SCALE GENOMIC DNA]</scope>
    <source>
        <strain evidence="2">CECT 4293</strain>
    </source>
</reference>
<proteinExistence type="predicted"/>
<name>A0A0N7LP40_9RHOB</name>
<dbReference type="EMBL" id="CYPS01000043">
    <property type="protein sequence ID" value="CUH44156.1"/>
    <property type="molecule type" value="Genomic_DNA"/>
</dbReference>
<protein>
    <submittedName>
        <fullName evidence="1">Uncharacterized protein</fullName>
    </submittedName>
</protein>
<evidence type="ECO:0000313" key="2">
    <source>
        <dbReference type="Proteomes" id="UP000050786"/>
    </source>
</evidence>
<dbReference type="AlphaFoldDB" id="A0A0N7LP40"/>
<sequence>MDPKQIKYTNIKLVDPKTGGKHYRRDADGTLHKETVGYLNEGRAYVDGVADMAEFAAVLNDKVIPGVDVMAYGLPIVPVDVDGVGVFSKARYREQGITRTESHFVWSDGPGIMAMDYDPREGHAVLSPDELWGQLCRVIPRLGEHDVVWAPSSSSFVYDSETDEQLVGLKGQRLYLGVADATDIPRAAEVMLQRLWLYGFGYILISGSGAQLVRATTDPCMYQPSRLDYAGGAVCGEGLEQRRPEPARLISEGERLIDTREAFKDLTAAEERTYTRMVEEAKGATASDATTQREIWLDQCLIKEANAIVGEVASDAEVDAEVERLVQRGRRTELEKQISSERPILHASYVVYLAHSGTPVTVGDILRDPATYEGENLSDPLEPDYAGGRATAIVYARNRRIVSQAHGVQKTYVLGSDEEYNEIWQARVADQRARWALHVERVGNVLDLDAIELALAVEDNPEAIAALEQKARDQKAKTEWDKARKRARTVFVTEAPRDTGDKVVIDTADPNQLMDGAPLLETLLGEARLAFSYGGVGVGIRKARSTHLTTTRRDHEGAVVCDEDGKPIRDPALVVRTEPLTTGHMIGLLHRVAYFQSVTHSDRGVSETPVFAPTGLVNHMTKSVGPMLPTLKGVASHPVLYDGQLLSGSGYHEPSGLWLETGDTKIEDWDDPEVAVAFLRDEWLCDFPFDADADFAAALMLAISLLKNKTSLYGSAIPLNALTAPSAGIGKSILLDCLNCAVTGQIAAMTQLPDDREERGKLITSTVMESASLLAFDNVRTGSTIGNSYSDLHQLVTSGMWNGRVLGVSKTYSGPSGMVVALTGNNILMAGDTASRAVEIRLVPRGIENMVLRDFKHPDILTWTRENRGRIIGALACIATAKVVSVKPKSRFPQWEHEVARPVLNVVDAPDFFDPWVEAGEEDVNGTAPSGLSHLLQAITLIEVGGMLQPPEGEWITAQEINAHVGNRIMEKAFPGDTRPSIQAVTGYLRRNRDTKVDDAYTLRAARMNLGSRTGRKTRWVFRVERTKDAPEISESARIFFLSECEGVKK</sequence>
<evidence type="ECO:0000313" key="1">
    <source>
        <dbReference type="EMBL" id="CUH44156.1"/>
    </source>
</evidence>
<keyword evidence="2" id="KW-1185">Reference proteome</keyword>
<organism evidence="1 2">
    <name type="scientific">Ruegeria atlantica</name>
    <dbReference type="NCBI Taxonomy" id="81569"/>
    <lineage>
        <taxon>Bacteria</taxon>
        <taxon>Pseudomonadati</taxon>
        <taxon>Pseudomonadota</taxon>
        <taxon>Alphaproteobacteria</taxon>
        <taxon>Rhodobacterales</taxon>
        <taxon>Roseobacteraceae</taxon>
        <taxon>Ruegeria</taxon>
    </lineage>
</organism>
<gene>
    <name evidence="1" type="ORF">RUM4293_03053</name>
</gene>
<dbReference type="Proteomes" id="UP000050786">
    <property type="component" value="Unassembled WGS sequence"/>
</dbReference>
<accession>A0A0N7LP40</accession>